<dbReference type="AlphaFoldDB" id="A0A177FED2"/>
<sequence length="121" mass="13861">MKSLRRPLAFVRPVPLLLPRASLRTFSAARRHAQPQRPSSTTSSAPERPVNFYSTHGRAFFKAITLAFLTYQIAYWAWLTVETEYLKDEKNREIRSLEQEVRLLDEGRKAHRPDSSSGSSG</sequence>
<organism evidence="2 3">
    <name type="scientific">Fonsecaea monophora</name>
    <dbReference type="NCBI Taxonomy" id="254056"/>
    <lineage>
        <taxon>Eukaryota</taxon>
        <taxon>Fungi</taxon>
        <taxon>Dikarya</taxon>
        <taxon>Ascomycota</taxon>
        <taxon>Pezizomycotina</taxon>
        <taxon>Eurotiomycetes</taxon>
        <taxon>Chaetothyriomycetidae</taxon>
        <taxon>Chaetothyriales</taxon>
        <taxon>Herpotrichiellaceae</taxon>
        <taxon>Fonsecaea</taxon>
    </lineage>
</organism>
<protein>
    <submittedName>
        <fullName evidence="2">Uncharacterized protein</fullName>
    </submittedName>
</protein>
<reference evidence="2 3" key="1">
    <citation type="submission" date="2016-03" db="EMBL/GenBank/DDBJ databases">
        <title>Draft genome sequence of the Fonsecaea monophora CBS 269.37.</title>
        <authorList>
            <person name="Bombassaro A."/>
            <person name="Vinicius W.A."/>
            <person name="De Hoog S."/>
            <person name="Sun J."/>
            <person name="Souza E.M."/>
            <person name="Raittz R.T."/>
            <person name="Costa F."/>
            <person name="Leao A.C."/>
            <person name="Tadra-Sfeir M.Z."/>
            <person name="Baura V."/>
            <person name="Balsanelli E."/>
            <person name="Pedrosa F.O."/>
            <person name="Moreno L.F."/>
            <person name="Steffens M.B."/>
            <person name="Xi L."/>
            <person name="Bocca A.L."/>
            <person name="Felipe M.S."/>
            <person name="Teixeira M."/>
            <person name="Telles Filho F.Q."/>
            <person name="Azevedo C.M."/>
            <person name="Gomes R."/>
            <person name="Vicente V.A."/>
        </authorList>
    </citation>
    <scope>NUCLEOTIDE SEQUENCE [LARGE SCALE GENOMIC DNA]</scope>
    <source>
        <strain evidence="2 3">CBS 269.37</strain>
    </source>
</reference>
<accession>A0A177FED2</accession>
<comment type="caution">
    <text evidence="2">The sequence shown here is derived from an EMBL/GenBank/DDBJ whole genome shotgun (WGS) entry which is preliminary data.</text>
</comment>
<evidence type="ECO:0000313" key="2">
    <source>
        <dbReference type="EMBL" id="OAG42121.1"/>
    </source>
</evidence>
<feature type="compositionally biased region" description="Polar residues" evidence="1">
    <location>
        <begin position="36"/>
        <end position="45"/>
    </location>
</feature>
<dbReference type="RefSeq" id="XP_022514073.1">
    <property type="nucleotide sequence ID" value="XM_022653549.1"/>
</dbReference>
<feature type="region of interest" description="Disordered" evidence="1">
    <location>
        <begin position="28"/>
        <end position="49"/>
    </location>
</feature>
<keyword evidence="3" id="KW-1185">Reference proteome</keyword>
<name>A0A177FED2_9EURO</name>
<dbReference type="OrthoDB" id="2120024at2759"/>
<evidence type="ECO:0000313" key="3">
    <source>
        <dbReference type="Proteomes" id="UP000077002"/>
    </source>
</evidence>
<gene>
    <name evidence="2" type="ORF">AYO21_03575</name>
</gene>
<dbReference type="GeneID" id="34598746"/>
<proteinExistence type="predicted"/>
<evidence type="ECO:0000256" key="1">
    <source>
        <dbReference type="SAM" id="MobiDB-lite"/>
    </source>
</evidence>
<dbReference type="Proteomes" id="UP000077002">
    <property type="component" value="Unassembled WGS sequence"/>
</dbReference>
<dbReference type="EMBL" id="LVKK01000018">
    <property type="protein sequence ID" value="OAG42121.1"/>
    <property type="molecule type" value="Genomic_DNA"/>
</dbReference>